<name>A0A9P9KPJ9_FUSSL</name>
<proteinExistence type="predicted"/>
<dbReference type="AlphaFoldDB" id="A0A9P9KPJ9"/>
<feature type="compositionally biased region" description="Low complexity" evidence="1">
    <location>
        <begin position="68"/>
        <end position="87"/>
    </location>
</feature>
<protein>
    <submittedName>
        <fullName evidence="2">Uncharacterized protein</fullName>
    </submittedName>
</protein>
<keyword evidence="3" id="KW-1185">Reference proteome</keyword>
<sequence length="200" mass="22469">MMAAPRATKRKLTGLTVEEEEQPITGNGVADVVTYNDLHVSLEKKLLDQAKKTRNILKVLEQRDQASRRSSTGSSRTSSVGGSRSSTDQSADGSEEDQRAHVFDEIMDNLRELDRFFDRFLVRTDGRSLVQRSDERIQAASAAFVVAATYQLRSFLGETKAQAIITHLHNLDKEEIIDVYIGLSHRHRARGVRGDHVVHR</sequence>
<evidence type="ECO:0000313" key="2">
    <source>
        <dbReference type="EMBL" id="KAH7264089.1"/>
    </source>
</evidence>
<comment type="caution">
    <text evidence="2">The sequence shown here is derived from an EMBL/GenBank/DDBJ whole genome shotgun (WGS) entry which is preliminary data.</text>
</comment>
<organism evidence="2 3">
    <name type="scientific">Fusarium solani</name>
    <name type="common">Filamentous fungus</name>
    <dbReference type="NCBI Taxonomy" id="169388"/>
    <lineage>
        <taxon>Eukaryota</taxon>
        <taxon>Fungi</taxon>
        <taxon>Dikarya</taxon>
        <taxon>Ascomycota</taxon>
        <taxon>Pezizomycotina</taxon>
        <taxon>Sordariomycetes</taxon>
        <taxon>Hypocreomycetidae</taxon>
        <taxon>Hypocreales</taxon>
        <taxon>Nectriaceae</taxon>
        <taxon>Fusarium</taxon>
        <taxon>Fusarium solani species complex</taxon>
    </lineage>
</organism>
<evidence type="ECO:0000313" key="3">
    <source>
        <dbReference type="Proteomes" id="UP000736672"/>
    </source>
</evidence>
<evidence type="ECO:0000256" key="1">
    <source>
        <dbReference type="SAM" id="MobiDB-lite"/>
    </source>
</evidence>
<feature type="region of interest" description="Disordered" evidence="1">
    <location>
        <begin position="1"/>
        <end position="25"/>
    </location>
</feature>
<dbReference type="Proteomes" id="UP000736672">
    <property type="component" value="Unassembled WGS sequence"/>
</dbReference>
<accession>A0A9P9KPJ9</accession>
<gene>
    <name evidence="2" type="ORF">B0J15DRAFT_261737</name>
</gene>
<reference evidence="2" key="1">
    <citation type="journal article" date="2021" name="Nat. Commun.">
        <title>Genetic determinants of endophytism in the Arabidopsis root mycobiome.</title>
        <authorList>
            <person name="Mesny F."/>
            <person name="Miyauchi S."/>
            <person name="Thiergart T."/>
            <person name="Pickel B."/>
            <person name="Atanasova L."/>
            <person name="Karlsson M."/>
            <person name="Huettel B."/>
            <person name="Barry K.W."/>
            <person name="Haridas S."/>
            <person name="Chen C."/>
            <person name="Bauer D."/>
            <person name="Andreopoulos W."/>
            <person name="Pangilinan J."/>
            <person name="LaButti K."/>
            <person name="Riley R."/>
            <person name="Lipzen A."/>
            <person name="Clum A."/>
            <person name="Drula E."/>
            <person name="Henrissat B."/>
            <person name="Kohler A."/>
            <person name="Grigoriev I.V."/>
            <person name="Martin F.M."/>
            <person name="Hacquard S."/>
        </authorList>
    </citation>
    <scope>NUCLEOTIDE SEQUENCE</scope>
    <source>
        <strain evidence="2">FSSC 5 MPI-SDFR-AT-0091</strain>
    </source>
</reference>
<feature type="region of interest" description="Disordered" evidence="1">
    <location>
        <begin position="60"/>
        <end position="99"/>
    </location>
</feature>
<dbReference type="EMBL" id="JAGTJS010000007">
    <property type="protein sequence ID" value="KAH7264089.1"/>
    <property type="molecule type" value="Genomic_DNA"/>
</dbReference>